<dbReference type="InterPro" id="IPR001753">
    <property type="entry name" value="Enoyl-CoA_hydra/iso"/>
</dbReference>
<name>A0A1G9SZF1_9ACTN</name>
<organism evidence="2 3">
    <name type="scientific">Geodermatophilus siccatus</name>
    <dbReference type="NCBI Taxonomy" id="1137991"/>
    <lineage>
        <taxon>Bacteria</taxon>
        <taxon>Bacillati</taxon>
        <taxon>Actinomycetota</taxon>
        <taxon>Actinomycetes</taxon>
        <taxon>Geodermatophilales</taxon>
        <taxon>Geodermatophilaceae</taxon>
        <taxon>Geodermatophilus</taxon>
    </lineage>
</organism>
<keyword evidence="3" id="KW-1185">Reference proteome</keyword>
<dbReference type="AlphaFoldDB" id="A0A1G9SZF1"/>
<dbReference type="Pfam" id="PF00378">
    <property type="entry name" value="ECH_1"/>
    <property type="match status" value="1"/>
</dbReference>
<evidence type="ECO:0000313" key="2">
    <source>
        <dbReference type="EMBL" id="SDM40747.1"/>
    </source>
</evidence>
<protein>
    <submittedName>
        <fullName evidence="2">Enoyl-CoA hydratase</fullName>
    </submittedName>
</protein>
<dbReference type="SUPFAM" id="SSF52096">
    <property type="entry name" value="ClpP/crotonase"/>
    <property type="match status" value="1"/>
</dbReference>
<dbReference type="Proteomes" id="UP000198680">
    <property type="component" value="Unassembled WGS sequence"/>
</dbReference>
<dbReference type="GO" id="GO:0003824">
    <property type="term" value="F:catalytic activity"/>
    <property type="evidence" value="ECO:0007669"/>
    <property type="project" value="InterPro"/>
</dbReference>
<dbReference type="PANTHER" id="PTHR43459:SF1">
    <property type="entry name" value="EG:BACN32G11.4 PROTEIN"/>
    <property type="match status" value="1"/>
</dbReference>
<proteinExistence type="inferred from homology"/>
<sequence>MGQIQLERHGGVAVFTVDSPEVKNGLTPEMGLQLSELCDEVDADPAIGAAVVRGAGGTFCSGADRRRWTPGSDQAEDKTYKELGAVYTAFRRVGTLQVPTIAAVRGAAVGAGINLALSTDLRIVSESARLLAGFLRIGLHPGGGYFTISSRTAGREATAAMGLFSEEIDGVRAAEIGLAWKAVPDDQVEDLALELAGRAAKDPELAREAVRSFRTEAGPPGIGWEAALHFERATQMWSQRRRETA</sequence>
<gene>
    <name evidence="2" type="ORF">SAMN05660642_02430</name>
</gene>
<dbReference type="RefSeq" id="WP_091218279.1">
    <property type="nucleotide sequence ID" value="NZ_FNHE01000005.1"/>
</dbReference>
<dbReference type="Gene3D" id="3.90.226.10">
    <property type="entry name" value="2-enoyl-CoA Hydratase, Chain A, domain 1"/>
    <property type="match status" value="1"/>
</dbReference>
<dbReference type="STRING" id="1137991.SAMN05660642_02430"/>
<dbReference type="PROSITE" id="PS00166">
    <property type="entry name" value="ENOYL_COA_HYDRATASE"/>
    <property type="match status" value="1"/>
</dbReference>
<comment type="similarity">
    <text evidence="1">Belongs to the enoyl-CoA hydratase/isomerase family.</text>
</comment>
<reference evidence="3" key="1">
    <citation type="submission" date="2016-10" db="EMBL/GenBank/DDBJ databases">
        <authorList>
            <person name="Varghese N."/>
            <person name="Submissions S."/>
        </authorList>
    </citation>
    <scope>NUCLEOTIDE SEQUENCE [LARGE SCALE GENOMIC DNA]</scope>
    <source>
        <strain evidence="3">DSM 45419</strain>
    </source>
</reference>
<dbReference type="InterPro" id="IPR029045">
    <property type="entry name" value="ClpP/crotonase-like_dom_sf"/>
</dbReference>
<dbReference type="PANTHER" id="PTHR43459">
    <property type="entry name" value="ENOYL-COA HYDRATASE"/>
    <property type="match status" value="1"/>
</dbReference>
<dbReference type="CDD" id="cd06558">
    <property type="entry name" value="crotonase-like"/>
    <property type="match status" value="1"/>
</dbReference>
<accession>A0A1G9SZF1</accession>
<evidence type="ECO:0000313" key="3">
    <source>
        <dbReference type="Proteomes" id="UP000198680"/>
    </source>
</evidence>
<evidence type="ECO:0000256" key="1">
    <source>
        <dbReference type="RuleBase" id="RU003707"/>
    </source>
</evidence>
<dbReference type="EMBL" id="FNHE01000005">
    <property type="protein sequence ID" value="SDM40747.1"/>
    <property type="molecule type" value="Genomic_DNA"/>
</dbReference>
<dbReference type="OrthoDB" id="9777711at2"/>
<dbReference type="InterPro" id="IPR018376">
    <property type="entry name" value="Enoyl-CoA_hyd/isom_CS"/>
</dbReference>